<evidence type="ECO:0000256" key="2">
    <source>
        <dbReference type="ARBA" id="ARBA00023125"/>
    </source>
</evidence>
<dbReference type="PATRIC" id="fig|1705561.3.peg.3605"/>
<keyword evidence="1" id="KW-0805">Transcription regulation</keyword>
<dbReference type="Pfam" id="PF12833">
    <property type="entry name" value="HTH_18"/>
    <property type="match status" value="1"/>
</dbReference>
<comment type="caution">
    <text evidence="5">The sequence shown here is derived from an EMBL/GenBank/DDBJ whole genome shotgun (WGS) entry which is preliminary data.</text>
</comment>
<dbReference type="OrthoDB" id="323290at2"/>
<proteinExistence type="predicted"/>
<dbReference type="PANTHER" id="PTHR46796">
    <property type="entry name" value="HTH-TYPE TRANSCRIPTIONAL ACTIVATOR RHAS-RELATED"/>
    <property type="match status" value="1"/>
</dbReference>
<dbReference type="GO" id="GO:0043565">
    <property type="term" value="F:sequence-specific DNA binding"/>
    <property type="evidence" value="ECO:0007669"/>
    <property type="project" value="InterPro"/>
</dbReference>
<dbReference type="GO" id="GO:0003700">
    <property type="term" value="F:DNA-binding transcription factor activity"/>
    <property type="evidence" value="ECO:0007669"/>
    <property type="project" value="InterPro"/>
</dbReference>
<accession>A0A0N0C3Z4</accession>
<dbReference type="InterPro" id="IPR018060">
    <property type="entry name" value="HTH_AraC"/>
</dbReference>
<dbReference type="InterPro" id="IPR046532">
    <property type="entry name" value="DUF6597"/>
</dbReference>
<dbReference type="PROSITE" id="PS01124">
    <property type="entry name" value="HTH_ARAC_FAMILY_2"/>
    <property type="match status" value="1"/>
</dbReference>
<sequence length="272" mass="30893">MSHPYRPLHAPQLQRQLHIHSHNFREFAPSRRLASHVAAYWTVDFLPVPGNPGHRVIPDGCVDIIVDLLASSSRQAAYVVGLTTQVEVMQFTKARSVWGIRLYSESARTILKSPISTLAANRVFLEDLWGQEALDWVEKLLTAQSLPDRIEVVEQQLGQILAATEAPAPTLVYQSMQYIYEVKGNLSVTDLADKVNFSERHLRRAFELELGLSPKEMLGIVRFQSVLEELNSGDYFSLTDLALQHGYYDQSHFAGVFKRYYGLPLKRLTKQE</sequence>
<dbReference type="AlphaFoldDB" id="A0A0N0C3Z4"/>
<keyword evidence="3" id="KW-0804">Transcription</keyword>
<dbReference type="Pfam" id="PF20240">
    <property type="entry name" value="DUF6597"/>
    <property type="match status" value="1"/>
</dbReference>
<evidence type="ECO:0000313" key="5">
    <source>
        <dbReference type="EMBL" id="KOY15055.1"/>
    </source>
</evidence>
<dbReference type="SMART" id="SM00342">
    <property type="entry name" value="HTH_ARAC"/>
    <property type="match status" value="1"/>
</dbReference>
<organism evidence="5 6">
    <name type="scientific">Paenibacillus xylanivorans</name>
    <dbReference type="NCBI Taxonomy" id="1705561"/>
    <lineage>
        <taxon>Bacteria</taxon>
        <taxon>Bacillati</taxon>
        <taxon>Bacillota</taxon>
        <taxon>Bacilli</taxon>
        <taxon>Bacillales</taxon>
        <taxon>Paenibacillaceae</taxon>
        <taxon>Paenibacillus</taxon>
    </lineage>
</organism>
<name>A0A0N0C3Z4_9BACL</name>
<dbReference type="RefSeq" id="WP_053782034.1">
    <property type="nucleotide sequence ID" value="NZ_LITU01000065.1"/>
</dbReference>
<feature type="domain" description="HTH araC/xylS-type" evidence="4">
    <location>
        <begin position="173"/>
        <end position="271"/>
    </location>
</feature>
<dbReference type="InterPro" id="IPR050204">
    <property type="entry name" value="AraC_XylS_family_regulators"/>
</dbReference>
<reference evidence="5 6" key="1">
    <citation type="submission" date="2015-08" db="EMBL/GenBank/DDBJ databases">
        <title>Draft genome sequence of cellulolytic and xylanolytic Paenibacillus sp. A59, isolated from a decaying forest soil from Patagonia, Argentina.</title>
        <authorList>
            <person name="Ghio S."/>
            <person name="Caceres A.M."/>
            <person name="Talia P."/>
            <person name="Grasso D."/>
            <person name="Campos E."/>
        </authorList>
    </citation>
    <scope>NUCLEOTIDE SEQUENCE [LARGE SCALE GENOMIC DNA]</scope>
    <source>
        <strain evidence="5 6">A59</strain>
    </source>
</reference>
<dbReference type="InterPro" id="IPR009057">
    <property type="entry name" value="Homeodomain-like_sf"/>
</dbReference>
<evidence type="ECO:0000259" key="4">
    <source>
        <dbReference type="PROSITE" id="PS01124"/>
    </source>
</evidence>
<evidence type="ECO:0000256" key="3">
    <source>
        <dbReference type="ARBA" id="ARBA00023163"/>
    </source>
</evidence>
<dbReference type="Gene3D" id="1.10.10.60">
    <property type="entry name" value="Homeodomain-like"/>
    <property type="match status" value="1"/>
</dbReference>
<keyword evidence="6" id="KW-1185">Reference proteome</keyword>
<dbReference type="EMBL" id="LITU01000065">
    <property type="protein sequence ID" value="KOY15055.1"/>
    <property type="molecule type" value="Genomic_DNA"/>
</dbReference>
<gene>
    <name evidence="5" type="ORF">AMS66_17525</name>
</gene>
<dbReference type="Proteomes" id="UP000037688">
    <property type="component" value="Unassembled WGS sequence"/>
</dbReference>
<keyword evidence="2" id="KW-0238">DNA-binding</keyword>
<evidence type="ECO:0000313" key="6">
    <source>
        <dbReference type="Proteomes" id="UP000037688"/>
    </source>
</evidence>
<protein>
    <recommendedName>
        <fullName evidence="4">HTH araC/xylS-type domain-containing protein</fullName>
    </recommendedName>
</protein>
<dbReference type="PANTHER" id="PTHR46796:SF13">
    <property type="entry name" value="HTH-TYPE TRANSCRIPTIONAL ACTIVATOR RHAS"/>
    <property type="match status" value="1"/>
</dbReference>
<evidence type="ECO:0000256" key="1">
    <source>
        <dbReference type="ARBA" id="ARBA00023015"/>
    </source>
</evidence>
<dbReference type="SUPFAM" id="SSF46689">
    <property type="entry name" value="Homeodomain-like"/>
    <property type="match status" value="2"/>
</dbReference>